<dbReference type="EMBL" id="JPGN01000034">
    <property type="protein sequence ID" value="KFI19920.1"/>
    <property type="molecule type" value="Genomic_DNA"/>
</dbReference>
<dbReference type="Gene3D" id="3.90.50.10">
    <property type="entry name" value="Photosynthetic Reaction Center, subunit H, domain 2"/>
    <property type="match status" value="2"/>
</dbReference>
<comment type="caution">
    <text evidence="2">The sequence shown here is derived from an EMBL/GenBank/DDBJ whole genome shotgun (WGS) entry which is preliminary data.</text>
</comment>
<dbReference type="AlphaFoldDB" id="A0A0E2Z8H3"/>
<sequence>MLHIMRRIQDLKSFTLHAKDGELGRLREVFFDDSSWRVRYLVVETGHWLVGRQVLITPEALGSIHEEKWTLQIELTREQIETSPLMDTKQPLLSRQQEEEYHRHYNWLPYWRSGLLGYLGRSYENKDKGEETEDPHLRSSDEVSGYQVEARDGEVGYVEDFVIDEKDWVIRYLEISTHRGWFGKKILLAPTWIEQVDWEDRKVRVDLLREVIRSAPEYEEGQLIGRDYEINLYSHYGRNQYWE</sequence>
<dbReference type="InterPro" id="IPR014747">
    <property type="entry name" value="Bac_photo_RC_H_C"/>
</dbReference>
<evidence type="ECO:0000259" key="1">
    <source>
        <dbReference type="Pfam" id="PF05239"/>
    </source>
</evidence>
<reference evidence="2 3" key="1">
    <citation type="submission" date="2014-07" db="EMBL/GenBank/DDBJ databases">
        <title>Comparative analysis of Nitrosococcus oceani genome inventories of strains from Pacific and Atlantic gyres.</title>
        <authorList>
            <person name="Lim C.K."/>
            <person name="Wang L."/>
            <person name="Sayavedra-Soto L.A."/>
            <person name="Klotz M.G."/>
        </authorList>
    </citation>
    <scope>NUCLEOTIDE SEQUENCE [LARGE SCALE GENOMIC DNA]</scope>
    <source>
        <strain evidence="2 3">C-27</strain>
    </source>
</reference>
<proteinExistence type="predicted"/>
<dbReference type="OrthoDB" id="9793882at2"/>
<dbReference type="HOGENOM" id="CLU_1065156_0_0_6"/>
<dbReference type="GO" id="GO:0030077">
    <property type="term" value="C:plasma membrane light-harvesting complex"/>
    <property type="evidence" value="ECO:0007669"/>
    <property type="project" value="InterPro"/>
</dbReference>
<evidence type="ECO:0000313" key="3">
    <source>
        <dbReference type="Proteomes" id="UP000028839"/>
    </source>
</evidence>
<name>A0A0E2Z8H3_9GAMM</name>
<evidence type="ECO:0000313" key="2">
    <source>
        <dbReference type="EMBL" id="KFI19920.1"/>
    </source>
</evidence>
<dbReference type="Proteomes" id="UP000028839">
    <property type="component" value="Unassembled WGS sequence"/>
</dbReference>
<dbReference type="GO" id="GO:0019684">
    <property type="term" value="P:photosynthesis, light reaction"/>
    <property type="evidence" value="ECO:0007669"/>
    <property type="project" value="InterPro"/>
</dbReference>
<feature type="domain" description="PRC-barrel" evidence="1">
    <location>
        <begin position="141"/>
        <end position="210"/>
    </location>
</feature>
<accession>A0A0E2Z8H3</accession>
<protein>
    <submittedName>
        <fullName evidence="2">Photosystem reaction center subunit H</fullName>
    </submittedName>
</protein>
<gene>
    <name evidence="2" type="ORF">IB75_05845</name>
</gene>
<organism evidence="2 3">
    <name type="scientific">Nitrosococcus oceani C-27</name>
    <dbReference type="NCBI Taxonomy" id="314279"/>
    <lineage>
        <taxon>Bacteria</taxon>
        <taxon>Pseudomonadati</taxon>
        <taxon>Pseudomonadota</taxon>
        <taxon>Gammaproteobacteria</taxon>
        <taxon>Chromatiales</taxon>
        <taxon>Chromatiaceae</taxon>
        <taxon>Nitrosococcus</taxon>
    </lineage>
</organism>
<dbReference type="InterPro" id="IPR011033">
    <property type="entry name" value="PRC_barrel-like_sf"/>
</dbReference>
<dbReference type="InterPro" id="IPR027275">
    <property type="entry name" value="PRC-brl_dom"/>
</dbReference>
<dbReference type="Pfam" id="PF05239">
    <property type="entry name" value="PRC"/>
    <property type="match status" value="1"/>
</dbReference>
<dbReference type="SUPFAM" id="SSF50346">
    <property type="entry name" value="PRC-barrel domain"/>
    <property type="match status" value="2"/>
</dbReference>